<keyword evidence="2" id="KW-0963">Cytoplasm</keyword>
<comment type="caution">
    <text evidence="5">The sequence shown here is derived from an EMBL/GenBank/DDBJ whole genome shotgun (WGS) entry which is preliminary data.</text>
</comment>
<feature type="compositionally biased region" description="Basic residues" evidence="4">
    <location>
        <begin position="505"/>
        <end position="517"/>
    </location>
</feature>
<dbReference type="GO" id="GO:0006936">
    <property type="term" value="P:muscle contraction"/>
    <property type="evidence" value="ECO:0007669"/>
    <property type="project" value="TreeGrafter"/>
</dbReference>
<keyword evidence="3" id="KW-0206">Cytoskeleton</keyword>
<dbReference type="InterPro" id="IPR032675">
    <property type="entry name" value="LRR_dom_sf"/>
</dbReference>
<dbReference type="eggNOG" id="ENOG502TAZQ">
    <property type="taxonomic scope" value="Eukaryota"/>
</dbReference>
<dbReference type="GO" id="GO:0007015">
    <property type="term" value="P:actin filament organization"/>
    <property type="evidence" value="ECO:0007669"/>
    <property type="project" value="TreeGrafter"/>
</dbReference>
<comment type="subcellular location">
    <subcellularLocation>
        <location evidence="1">Cytoplasm</location>
        <location evidence="1">Cytoskeleton</location>
    </subcellularLocation>
</comment>
<feature type="compositionally biased region" description="Low complexity" evidence="4">
    <location>
        <begin position="493"/>
        <end position="504"/>
    </location>
</feature>
<sequence>MYDPNSKALRLPPIGPGQCGIDGTIIEMDDLGFPAGSLLCGEVVEIVIMDSNTMVPIAVHNGEGENIGRTMSAGVLSREQVAERQRQQTISHYKETQALAEKHQNEKRNLAGLRRLSPESLGPIVREMESTHRRELDDLQARHAREQNILMDLLFESASATSSISEGSRPRENSSSPDADASHEGRRLNLWGKTAVAAVAANNLANPSLDEEPKELRRQLTPAHEENIDVLARNEAPAVPQAQTTRDDRRRREIQSVMSNSSIPREEKKKKLAEIKEKYASTQTPENSNHLSAWNKAAVGAIAANSIAQQRHVSSPNASEDTSLIADLTNQLRSNDPSLTVINLDGFASAKTGEWMRIFETLEYNSHLASLSVANCRLEDDDAVALVLSLVENETLKTINLGRNPGLTDGTGRALVKVLKQTNAVIKEIDLYGTSISEPVQSKLQTLLDERNDTKKLERLQQARQKKIQQLLSFNASDHYNLAIPEDEKDEGSISIGSSAGTASKIKKKKKKNRKRMKNESGASLATNSSGVDESSASGNKTNTAAKKNLKAVANAAVIAQGMMKHKSSGSVSYPSGGKKTKPTTATKASAIVHDMAMLGGDVALGKSKEEVIEGRRLRGECINCGQRCYQKTLFKTVPLNIPGRVKEGVCIICNHS</sequence>
<gene>
    <name evidence="5" type="ORF">THAOC_22058</name>
</gene>
<proteinExistence type="predicted"/>
<evidence type="ECO:0000256" key="1">
    <source>
        <dbReference type="ARBA" id="ARBA00004245"/>
    </source>
</evidence>
<dbReference type="PANTHER" id="PTHR10901">
    <property type="entry name" value="TROPOMODULIN"/>
    <property type="match status" value="1"/>
</dbReference>
<feature type="region of interest" description="Disordered" evidence="4">
    <location>
        <begin position="161"/>
        <end position="184"/>
    </location>
</feature>
<dbReference type="GO" id="GO:0005856">
    <property type="term" value="C:cytoskeleton"/>
    <property type="evidence" value="ECO:0007669"/>
    <property type="project" value="UniProtKB-SubCell"/>
</dbReference>
<dbReference type="SUPFAM" id="SSF52047">
    <property type="entry name" value="RNI-like"/>
    <property type="match status" value="1"/>
</dbReference>
<feature type="compositionally biased region" description="Basic and acidic residues" evidence="4">
    <location>
        <begin position="245"/>
        <end position="254"/>
    </location>
</feature>
<dbReference type="AlphaFoldDB" id="K0RZE2"/>
<keyword evidence="6" id="KW-1185">Reference proteome</keyword>
<evidence type="ECO:0000313" key="6">
    <source>
        <dbReference type="Proteomes" id="UP000266841"/>
    </source>
</evidence>
<dbReference type="OMA" id="TIMDERM"/>
<evidence type="ECO:0000256" key="2">
    <source>
        <dbReference type="ARBA" id="ARBA00022490"/>
    </source>
</evidence>
<feature type="compositionally biased region" description="Polar residues" evidence="4">
    <location>
        <begin position="521"/>
        <end position="539"/>
    </location>
</feature>
<evidence type="ECO:0000256" key="4">
    <source>
        <dbReference type="SAM" id="MobiDB-lite"/>
    </source>
</evidence>
<feature type="region of interest" description="Disordered" evidence="4">
    <location>
        <begin position="488"/>
        <end position="542"/>
    </location>
</feature>
<protein>
    <submittedName>
        <fullName evidence="5">Uncharacterized protein</fullName>
    </submittedName>
</protein>
<organism evidence="5 6">
    <name type="scientific">Thalassiosira oceanica</name>
    <name type="common">Marine diatom</name>
    <dbReference type="NCBI Taxonomy" id="159749"/>
    <lineage>
        <taxon>Eukaryota</taxon>
        <taxon>Sar</taxon>
        <taxon>Stramenopiles</taxon>
        <taxon>Ochrophyta</taxon>
        <taxon>Bacillariophyta</taxon>
        <taxon>Coscinodiscophyceae</taxon>
        <taxon>Thalassiosirophycidae</taxon>
        <taxon>Thalassiosirales</taxon>
        <taxon>Thalassiosiraceae</taxon>
        <taxon>Thalassiosira</taxon>
    </lineage>
</organism>
<evidence type="ECO:0000256" key="3">
    <source>
        <dbReference type="ARBA" id="ARBA00023212"/>
    </source>
</evidence>
<dbReference type="Proteomes" id="UP000266841">
    <property type="component" value="Unassembled WGS sequence"/>
</dbReference>
<dbReference type="OrthoDB" id="49336at2759"/>
<dbReference type="InterPro" id="IPR004934">
    <property type="entry name" value="TMOD"/>
</dbReference>
<dbReference type="Gene3D" id="3.80.10.10">
    <property type="entry name" value="Ribonuclease Inhibitor"/>
    <property type="match status" value="1"/>
</dbReference>
<feature type="region of interest" description="Disordered" evidence="4">
    <location>
        <begin position="228"/>
        <end position="270"/>
    </location>
</feature>
<dbReference type="EMBL" id="AGNL01026863">
    <property type="protein sequence ID" value="EJK57854.1"/>
    <property type="molecule type" value="Genomic_DNA"/>
</dbReference>
<reference evidence="5 6" key="1">
    <citation type="journal article" date="2012" name="Genome Biol.">
        <title>Genome and low-iron response of an oceanic diatom adapted to chronic iron limitation.</title>
        <authorList>
            <person name="Lommer M."/>
            <person name="Specht M."/>
            <person name="Roy A.S."/>
            <person name="Kraemer L."/>
            <person name="Andreson R."/>
            <person name="Gutowska M.A."/>
            <person name="Wolf J."/>
            <person name="Bergner S.V."/>
            <person name="Schilhabel M.B."/>
            <person name="Klostermeier U.C."/>
            <person name="Beiko R.G."/>
            <person name="Rosenstiel P."/>
            <person name="Hippler M."/>
            <person name="Laroche J."/>
        </authorList>
    </citation>
    <scope>NUCLEOTIDE SEQUENCE [LARGE SCALE GENOMIC DNA]</scope>
    <source>
        <strain evidence="5 6">CCMP1005</strain>
    </source>
</reference>
<accession>K0RZE2</accession>
<evidence type="ECO:0000313" key="5">
    <source>
        <dbReference type="EMBL" id="EJK57854.1"/>
    </source>
</evidence>
<dbReference type="SMART" id="SM00368">
    <property type="entry name" value="LRR_RI"/>
    <property type="match status" value="2"/>
</dbReference>
<dbReference type="GO" id="GO:0051694">
    <property type="term" value="P:pointed-end actin filament capping"/>
    <property type="evidence" value="ECO:0007669"/>
    <property type="project" value="InterPro"/>
</dbReference>
<dbReference type="GO" id="GO:0005523">
    <property type="term" value="F:tropomyosin binding"/>
    <property type="evidence" value="ECO:0007669"/>
    <property type="project" value="InterPro"/>
</dbReference>
<dbReference type="PANTHER" id="PTHR10901:SF5">
    <property type="entry name" value="LEIOMODIN-1"/>
    <property type="match status" value="1"/>
</dbReference>
<name>K0RZE2_THAOC</name>